<reference evidence="2 3" key="1">
    <citation type="submission" date="2024-02" db="EMBL/GenBank/DDBJ databases">
        <title>New especies of Spiribacter isolated from saline water.</title>
        <authorList>
            <person name="Leon M.J."/>
            <person name="De La Haba R."/>
            <person name="Sanchez-Porro C."/>
            <person name="Ventosa A."/>
        </authorList>
    </citation>
    <scope>NUCLEOTIDE SEQUENCE [LARGE SCALE GENOMIC DNA]</scope>
    <source>
        <strain evidence="3">ag22IC4-227</strain>
    </source>
</reference>
<sequence length="196" mass="20535">MTLAGPLHADPQTGGSPPGGGSADAGPPTGDAVIDVIEPLVFGRYLSRIQPGTTGEISLQTDGSVSTRGLRPLDNASSPARVTVRETFPGQGQPFEGQYDLRIMTSPLEKSGSATTLRFSTLRVRFVEDRRGGSGGQVLKKEATGNGNLAVILEDVDLPSGNQPGNLKIAGDLELRHSATGTYEGVIFVEATQTYR</sequence>
<comment type="caution">
    <text evidence="2">The sequence shown here is derived from an EMBL/GenBank/DDBJ whole genome shotgun (WGS) entry which is preliminary data.</text>
</comment>
<feature type="compositionally biased region" description="Polar residues" evidence="1">
    <location>
        <begin position="57"/>
        <end position="67"/>
    </location>
</feature>
<evidence type="ECO:0000313" key="2">
    <source>
        <dbReference type="EMBL" id="MEX0386361.1"/>
    </source>
</evidence>
<evidence type="ECO:0000313" key="3">
    <source>
        <dbReference type="Proteomes" id="UP001556653"/>
    </source>
</evidence>
<evidence type="ECO:0008006" key="4">
    <source>
        <dbReference type="Google" id="ProtNLM"/>
    </source>
</evidence>
<accession>A0ABV3S898</accession>
<dbReference type="Proteomes" id="UP001556653">
    <property type="component" value="Unassembled WGS sequence"/>
</dbReference>
<protein>
    <recommendedName>
        <fullName evidence="4">DUF4402 domain-containing protein</fullName>
    </recommendedName>
</protein>
<feature type="region of interest" description="Disordered" evidence="1">
    <location>
        <begin position="57"/>
        <end position="76"/>
    </location>
</feature>
<evidence type="ECO:0000256" key="1">
    <source>
        <dbReference type="SAM" id="MobiDB-lite"/>
    </source>
</evidence>
<gene>
    <name evidence="2" type="ORF">V6X64_05025</name>
</gene>
<proteinExistence type="predicted"/>
<keyword evidence="3" id="KW-1185">Reference proteome</keyword>
<feature type="region of interest" description="Disordered" evidence="1">
    <location>
        <begin position="1"/>
        <end position="31"/>
    </location>
</feature>
<organism evidence="2 3">
    <name type="scientific">Spiribacter onubensis</name>
    <dbReference type="NCBI Taxonomy" id="3122420"/>
    <lineage>
        <taxon>Bacteria</taxon>
        <taxon>Pseudomonadati</taxon>
        <taxon>Pseudomonadota</taxon>
        <taxon>Gammaproteobacteria</taxon>
        <taxon>Chromatiales</taxon>
        <taxon>Ectothiorhodospiraceae</taxon>
        <taxon>Spiribacter</taxon>
    </lineage>
</organism>
<name>A0ABV3S898_9GAMM</name>
<dbReference type="EMBL" id="JBAKFJ010000001">
    <property type="protein sequence ID" value="MEX0386361.1"/>
    <property type="molecule type" value="Genomic_DNA"/>
</dbReference>
<dbReference type="RefSeq" id="WP_367966835.1">
    <property type="nucleotide sequence ID" value="NZ_JBAKFI010000001.1"/>
</dbReference>